<feature type="transmembrane region" description="Helical" evidence="11">
    <location>
        <begin position="17"/>
        <end position="42"/>
    </location>
</feature>
<comment type="caution">
    <text evidence="13">The sequence shown here is derived from an EMBL/GenBank/DDBJ whole genome shotgun (WGS) entry which is preliminary data.</text>
</comment>
<keyword evidence="4 11" id="KW-0812">Transmembrane</keyword>
<keyword evidence="14" id="KW-1185">Reference proteome</keyword>
<evidence type="ECO:0000313" key="13">
    <source>
        <dbReference type="EMBL" id="MCB8890049.1"/>
    </source>
</evidence>
<evidence type="ECO:0000256" key="6">
    <source>
        <dbReference type="ARBA" id="ARBA00022801"/>
    </source>
</evidence>
<evidence type="ECO:0000256" key="11">
    <source>
        <dbReference type="SAM" id="Phobius"/>
    </source>
</evidence>
<keyword evidence="3" id="KW-0645">Protease</keyword>
<evidence type="ECO:0000256" key="9">
    <source>
        <dbReference type="ARBA" id="ARBA00023049"/>
    </source>
</evidence>
<comment type="cofactor">
    <cofactor evidence="1">
        <name>Zn(2+)</name>
        <dbReference type="ChEBI" id="CHEBI:29105"/>
    </cofactor>
</comment>
<protein>
    <submittedName>
        <fullName evidence="13">M48 family metallopeptidase</fullName>
    </submittedName>
</protein>
<evidence type="ECO:0000256" key="3">
    <source>
        <dbReference type="ARBA" id="ARBA00022670"/>
    </source>
</evidence>
<accession>A0ABS8DUQ0</accession>
<dbReference type="Gene3D" id="3.30.2010.10">
    <property type="entry name" value="Metalloproteases ('zincins'), catalytic domain"/>
    <property type="match status" value="1"/>
</dbReference>
<dbReference type="InterPro" id="IPR050083">
    <property type="entry name" value="HtpX_protease"/>
</dbReference>
<evidence type="ECO:0000256" key="10">
    <source>
        <dbReference type="ARBA" id="ARBA00023136"/>
    </source>
</evidence>
<keyword evidence="8 11" id="KW-1133">Transmembrane helix</keyword>
<feature type="transmembrane region" description="Helical" evidence="11">
    <location>
        <begin position="62"/>
        <end position="84"/>
    </location>
</feature>
<organism evidence="13 14">
    <name type="scientific">Vreelandella malpeensis</name>
    <dbReference type="NCBI Taxonomy" id="1172368"/>
    <lineage>
        <taxon>Bacteria</taxon>
        <taxon>Pseudomonadati</taxon>
        <taxon>Pseudomonadota</taxon>
        <taxon>Gammaproteobacteria</taxon>
        <taxon>Oceanospirillales</taxon>
        <taxon>Halomonadaceae</taxon>
        <taxon>Vreelandella</taxon>
    </lineage>
</organism>
<keyword evidence="10 11" id="KW-0472">Membrane</keyword>
<dbReference type="PANTHER" id="PTHR43221:SF2">
    <property type="entry name" value="PROTEASE HTPX HOMOLOG"/>
    <property type="match status" value="1"/>
</dbReference>
<feature type="domain" description="Peptidase M48" evidence="12">
    <location>
        <begin position="115"/>
        <end position="335"/>
    </location>
</feature>
<dbReference type="RefSeq" id="WP_227390711.1">
    <property type="nucleotide sequence ID" value="NZ_JBHSCJ010000002.1"/>
</dbReference>
<dbReference type="Pfam" id="PF01435">
    <property type="entry name" value="Peptidase_M48"/>
    <property type="match status" value="1"/>
</dbReference>
<dbReference type="SUPFAM" id="SSF158682">
    <property type="entry name" value="TerB-like"/>
    <property type="match status" value="1"/>
</dbReference>
<name>A0ABS8DUQ0_9GAMM</name>
<evidence type="ECO:0000259" key="12">
    <source>
        <dbReference type="Pfam" id="PF01435"/>
    </source>
</evidence>
<dbReference type="EMBL" id="WHVL01000005">
    <property type="protein sequence ID" value="MCB8890049.1"/>
    <property type="molecule type" value="Genomic_DNA"/>
</dbReference>
<dbReference type="InterPro" id="IPR001915">
    <property type="entry name" value="Peptidase_M48"/>
</dbReference>
<evidence type="ECO:0000256" key="1">
    <source>
        <dbReference type="ARBA" id="ARBA00001947"/>
    </source>
</evidence>
<dbReference type="InterPro" id="IPR029024">
    <property type="entry name" value="TerB-like"/>
</dbReference>
<dbReference type="CDD" id="cd07340">
    <property type="entry name" value="M48B_Htpx_like"/>
    <property type="match status" value="1"/>
</dbReference>
<evidence type="ECO:0000256" key="7">
    <source>
        <dbReference type="ARBA" id="ARBA00022833"/>
    </source>
</evidence>
<evidence type="ECO:0000256" key="4">
    <source>
        <dbReference type="ARBA" id="ARBA00022692"/>
    </source>
</evidence>
<keyword evidence="9" id="KW-0482">Metalloprotease</keyword>
<evidence type="ECO:0000256" key="5">
    <source>
        <dbReference type="ARBA" id="ARBA00022723"/>
    </source>
</evidence>
<proteinExistence type="predicted"/>
<evidence type="ECO:0000256" key="2">
    <source>
        <dbReference type="ARBA" id="ARBA00022475"/>
    </source>
</evidence>
<sequence>MDFFTAQDAARRKTGRLVVLMIAAVLALIATTTLAVLIAFHFLKSDRQRASASLLESLLAGLSPQLVGVVALGVLLLVGLGGLYKQSQLRRGGGKAVAEALGGREIPPDTEEGDERRILNVVEEMAIASGTPVPPVYLLDEGGINAFAAGFDTRDAVVGITRGAIQHLTRDQLQGVVAHEFSHILYGDMRLNMRLISVLHGVLLIGLAGHILLRSAPHRGALRSNKRNDSAAVLIGLGAALALIGVLGTFFGNWIKAAVSRQREYLADASAVQYTRNPNGIGHALVKIGSHTQGARLDASRAGEYSHMLFGPAIRLSFNRLLATHPPLEKRIARVLPGWNGQFDATLAHPGARASDAAQAGAAGFQNGSSWPATGQCAAREAVAAMGQPDPRHLAQASATLSELPERLQRAARTPYAARALMYALLLSKDSDVRKRQLAGLRQRALADVYREVMTHAGEVVTLDARFRLPLMELSLPALKGLSKEQAEHFKSCLVELINADHQVSLFEWTLFRWLAYHLGFDERDRLPSRKLAELSSECAVVLGVLASAGQHETSEVAKALAAAEAELPFDLPPPGDDFEVKTFARAVSALRKLKPREKATVLEAMARCIEHSGRMTPVEAELFRVIGDLLECPVPPLLFDA</sequence>
<reference evidence="13 14" key="1">
    <citation type="journal article" date="2021" name="Sci. Rep.">
        <title>Genome analysis of a halophilic bacterium Halomonas malpeensis YU-PRIM-29(T) reveals its exopolysaccharide and pigment producing capabilities.</title>
        <authorList>
            <person name="Athmika"/>
            <person name="Ghate S.D."/>
            <person name="Arun A.B."/>
            <person name="Rao S.S."/>
            <person name="Kumar S.T.A."/>
            <person name="Kandiyil M.K."/>
            <person name="Saptami K."/>
            <person name="Rekha P.D."/>
        </authorList>
    </citation>
    <scope>NUCLEOTIDE SEQUENCE [LARGE SCALE GENOMIC DNA]</scope>
    <source>
        <strain evidence="14">prim 29</strain>
    </source>
</reference>
<keyword evidence="7" id="KW-0862">Zinc</keyword>
<keyword evidence="6" id="KW-0378">Hydrolase</keyword>
<dbReference type="PANTHER" id="PTHR43221">
    <property type="entry name" value="PROTEASE HTPX"/>
    <property type="match status" value="1"/>
</dbReference>
<evidence type="ECO:0000313" key="14">
    <source>
        <dbReference type="Proteomes" id="UP001319882"/>
    </source>
</evidence>
<dbReference type="Proteomes" id="UP001319882">
    <property type="component" value="Unassembled WGS sequence"/>
</dbReference>
<gene>
    <name evidence="13" type="ORF">GEV37_13100</name>
</gene>
<keyword evidence="5" id="KW-0479">Metal-binding</keyword>
<feature type="transmembrane region" description="Helical" evidence="11">
    <location>
        <begin position="233"/>
        <end position="255"/>
    </location>
</feature>
<feature type="transmembrane region" description="Helical" evidence="11">
    <location>
        <begin position="195"/>
        <end position="213"/>
    </location>
</feature>
<evidence type="ECO:0000256" key="8">
    <source>
        <dbReference type="ARBA" id="ARBA00022989"/>
    </source>
</evidence>
<keyword evidence="2" id="KW-1003">Cell membrane</keyword>